<dbReference type="EMBL" id="VSSQ01034583">
    <property type="protein sequence ID" value="MPM86585.1"/>
    <property type="molecule type" value="Genomic_DNA"/>
</dbReference>
<name>A0A645DBM2_9ZZZZ</name>
<evidence type="ECO:0000313" key="2">
    <source>
        <dbReference type="EMBL" id="MPM86585.1"/>
    </source>
</evidence>
<comment type="caution">
    <text evidence="2">The sequence shown here is derived from an EMBL/GenBank/DDBJ whole genome shotgun (WGS) entry which is preliminary data.</text>
</comment>
<feature type="transmembrane region" description="Helical" evidence="1">
    <location>
        <begin position="54"/>
        <end position="73"/>
    </location>
</feature>
<accession>A0A645DBM2</accession>
<keyword evidence="1" id="KW-0472">Membrane</keyword>
<sequence>MRAHYHHYDVAIDPQAAIILLGSASSSSKNAIIGELRGYIYIFHKHMPNWKMPILRIILFLGVQLRIFLYNVLHQPAKAAVYKETAKVLASL</sequence>
<reference evidence="2" key="1">
    <citation type="submission" date="2019-08" db="EMBL/GenBank/DDBJ databases">
        <authorList>
            <person name="Kucharzyk K."/>
            <person name="Murdoch R.W."/>
            <person name="Higgins S."/>
            <person name="Loffler F."/>
        </authorList>
    </citation>
    <scope>NUCLEOTIDE SEQUENCE</scope>
</reference>
<keyword evidence="1" id="KW-0812">Transmembrane</keyword>
<keyword evidence="1" id="KW-1133">Transmembrane helix</keyword>
<proteinExistence type="predicted"/>
<protein>
    <submittedName>
        <fullName evidence="2">Uncharacterized protein</fullName>
    </submittedName>
</protein>
<evidence type="ECO:0000256" key="1">
    <source>
        <dbReference type="SAM" id="Phobius"/>
    </source>
</evidence>
<gene>
    <name evidence="2" type="ORF">SDC9_133675</name>
</gene>
<organism evidence="2">
    <name type="scientific">bioreactor metagenome</name>
    <dbReference type="NCBI Taxonomy" id="1076179"/>
    <lineage>
        <taxon>unclassified sequences</taxon>
        <taxon>metagenomes</taxon>
        <taxon>ecological metagenomes</taxon>
    </lineage>
</organism>
<dbReference type="AlphaFoldDB" id="A0A645DBM2"/>